<dbReference type="SMART" id="SM00345">
    <property type="entry name" value="HTH_GNTR"/>
    <property type="match status" value="1"/>
</dbReference>
<dbReference type="CDD" id="cd07377">
    <property type="entry name" value="WHTH_GntR"/>
    <property type="match status" value="1"/>
</dbReference>
<evidence type="ECO:0000256" key="1">
    <source>
        <dbReference type="ARBA" id="ARBA00023015"/>
    </source>
</evidence>
<dbReference type="InterPro" id="IPR036390">
    <property type="entry name" value="WH_DNA-bd_sf"/>
</dbReference>
<dbReference type="GO" id="GO:0003677">
    <property type="term" value="F:DNA binding"/>
    <property type="evidence" value="ECO:0007669"/>
    <property type="project" value="UniProtKB-KW"/>
</dbReference>
<evidence type="ECO:0000256" key="3">
    <source>
        <dbReference type="ARBA" id="ARBA00023163"/>
    </source>
</evidence>
<evidence type="ECO:0000313" key="6">
    <source>
        <dbReference type="Proteomes" id="UP000196386"/>
    </source>
</evidence>
<dbReference type="GO" id="GO:0003700">
    <property type="term" value="F:DNA-binding transcription factor activity"/>
    <property type="evidence" value="ECO:0007669"/>
    <property type="project" value="InterPro"/>
</dbReference>
<feature type="domain" description="HTH gntR-type" evidence="4">
    <location>
        <begin position="11"/>
        <end position="79"/>
    </location>
</feature>
<dbReference type="Pfam" id="PF00392">
    <property type="entry name" value="GntR"/>
    <property type="match status" value="1"/>
</dbReference>
<keyword evidence="2" id="KW-0238">DNA-binding</keyword>
<accession>A0A1Y4MKD7</accession>
<dbReference type="EMBL" id="NFKP01000011">
    <property type="protein sequence ID" value="OUP69178.1"/>
    <property type="molecule type" value="Genomic_DNA"/>
</dbReference>
<reference evidence="6" key="1">
    <citation type="submission" date="2017-04" db="EMBL/GenBank/DDBJ databases">
        <title>Function of individual gut microbiota members based on whole genome sequencing of pure cultures obtained from chicken caecum.</title>
        <authorList>
            <person name="Medvecky M."/>
            <person name="Cejkova D."/>
            <person name="Polansky O."/>
            <person name="Karasova D."/>
            <person name="Kubasova T."/>
            <person name="Cizek A."/>
            <person name="Rychlik I."/>
        </authorList>
    </citation>
    <scope>NUCLEOTIDE SEQUENCE [LARGE SCALE GENOMIC DNA]</scope>
    <source>
        <strain evidence="6">An175</strain>
    </source>
</reference>
<dbReference type="PANTHER" id="PTHR38445">
    <property type="entry name" value="HTH-TYPE TRANSCRIPTIONAL REPRESSOR YTRA"/>
    <property type="match status" value="1"/>
</dbReference>
<keyword evidence="3" id="KW-0804">Transcription</keyword>
<evidence type="ECO:0000313" key="5">
    <source>
        <dbReference type="EMBL" id="OUP69178.1"/>
    </source>
</evidence>
<name>A0A1Y4MKD7_9FIRM</name>
<dbReference type="PANTHER" id="PTHR38445:SF7">
    <property type="entry name" value="GNTR-FAMILY TRANSCRIPTIONAL REGULATOR"/>
    <property type="match status" value="1"/>
</dbReference>
<comment type="caution">
    <text evidence="5">The sequence shown here is derived from an EMBL/GenBank/DDBJ whole genome shotgun (WGS) entry which is preliminary data.</text>
</comment>
<dbReference type="AlphaFoldDB" id="A0A1Y4MKD7"/>
<proteinExistence type="predicted"/>
<evidence type="ECO:0000256" key="2">
    <source>
        <dbReference type="ARBA" id="ARBA00023125"/>
    </source>
</evidence>
<evidence type="ECO:0000259" key="4">
    <source>
        <dbReference type="PROSITE" id="PS50949"/>
    </source>
</evidence>
<dbReference type="Gene3D" id="1.10.10.10">
    <property type="entry name" value="Winged helix-like DNA-binding domain superfamily/Winged helix DNA-binding domain"/>
    <property type="match status" value="1"/>
</dbReference>
<dbReference type="PROSITE" id="PS50949">
    <property type="entry name" value="HTH_GNTR"/>
    <property type="match status" value="1"/>
</dbReference>
<dbReference type="InterPro" id="IPR000524">
    <property type="entry name" value="Tscrpt_reg_HTH_GntR"/>
</dbReference>
<protein>
    <submittedName>
        <fullName evidence="5">GntR family transcriptional regulator</fullName>
    </submittedName>
</protein>
<dbReference type="InterPro" id="IPR036388">
    <property type="entry name" value="WH-like_DNA-bd_sf"/>
</dbReference>
<dbReference type="Proteomes" id="UP000196386">
    <property type="component" value="Unassembled WGS sequence"/>
</dbReference>
<gene>
    <name evidence="5" type="ORF">B5F11_09920</name>
</gene>
<sequence>MDIIISNSSPRPLYEQIEEQIKNEILAGWLGQGAPMPSIRHLARELKVSVITTKRAYDDLEAQGFLSTTPGKGTFVSLASRDRLREVALSQIEQRLSEAVDAARAIGLTAQELWEITKTLYEEEQP</sequence>
<organism evidence="5 6">
    <name type="scientific">Anaerotruncus colihominis</name>
    <dbReference type="NCBI Taxonomy" id="169435"/>
    <lineage>
        <taxon>Bacteria</taxon>
        <taxon>Bacillati</taxon>
        <taxon>Bacillota</taxon>
        <taxon>Clostridia</taxon>
        <taxon>Eubacteriales</taxon>
        <taxon>Oscillospiraceae</taxon>
        <taxon>Anaerotruncus</taxon>
    </lineage>
</organism>
<keyword evidence="1" id="KW-0805">Transcription regulation</keyword>
<dbReference type="SUPFAM" id="SSF46785">
    <property type="entry name" value="Winged helix' DNA-binding domain"/>
    <property type="match status" value="1"/>
</dbReference>
<dbReference type="RefSeq" id="WP_087301289.1">
    <property type="nucleotide sequence ID" value="NZ_NFKP01000011.1"/>
</dbReference>